<evidence type="ECO:0000313" key="1">
    <source>
        <dbReference type="EMBL" id="EDM16203.1"/>
    </source>
</evidence>
<sequence length="39" mass="4536">MGHTFSPRTREAERSLFIIILSTCMSALRKRTLDPMKLQ</sequence>
<protein>
    <submittedName>
        <fullName evidence="1">RCG59698</fullName>
    </submittedName>
</protein>
<dbReference type="AlphaFoldDB" id="A6HRL9"/>
<dbReference type="Proteomes" id="UP000234681">
    <property type="component" value="Chromosome 7"/>
</dbReference>
<dbReference type="EMBL" id="CH473950">
    <property type="protein sequence ID" value="EDM16203.1"/>
    <property type="molecule type" value="Genomic_DNA"/>
</dbReference>
<accession>A6HRL9</accession>
<evidence type="ECO:0000313" key="2">
    <source>
        <dbReference type="Proteomes" id="UP000234681"/>
    </source>
</evidence>
<proteinExistence type="predicted"/>
<organism evidence="1 2">
    <name type="scientific">Rattus norvegicus</name>
    <name type="common">Rat</name>
    <dbReference type="NCBI Taxonomy" id="10116"/>
    <lineage>
        <taxon>Eukaryota</taxon>
        <taxon>Metazoa</taxon>
        <taxon>Chordata</taxon>
        <taxon>Craniata</taxon>
        <taxon>Vertebrata</taxon>
        <taxon>Euteleostomi</taxon>
        <taxon>Mammalia</taxon>
        <taxon>Eutheria</taxon>
        <taxon>Euarchontoglires</taxon>
        <taxon>Glires</taxon>
        <taxon>Rodentia</taxon>
        <taxon>Myomorpha</taxon>
        <taxon>Muroidea</taxon>
        <taxon>Muridae</taxon>
        <taxon>Murinae</taxon>
        <taxon>Rattus</taxon>
    </lineage>
</organism>
<name>A6HRL9_RAT</name>
<gene>
    <name evidence="1" type="ORF">rCG_59698</name>
</gene>
<reference evidence="1 2" key="1">
    <citation type="submission" date="2005-09" db="EMBL/GenBank/DDBJ databases">
        <authorList>
            <person name="Mural R.J."/>
            <person name="Li P.W."/>
            <person name="Adams M.D."/>
            <person name="Amanatides P.G."/>
            <person name="Baden-Tillson H."/>
            <person name="Barnstead M."/>
            <person name="Chin S.H."/>
            <person name="Dew I."/>
            <person name="Evans C.A."/>
            <person name="Ferriera S."/>
            <person name="Flanigan M."/>
            <person name="Fosler C."/>
            <person name="Glodek A."/>
            <person name="Gu Z."/>
            <person name="Holt R.A."/>
            <person name="Jennings D."/>
            <person name="Kraft C.L."/>
            <person name="Lu F."/>
            <person name="Nguyen T."/>
            <person name="Nusskern D.R."/>
            <person name="Pfannkoch C.M."/>
            <person name="Sitter C."/>
            <person name="Sutton G.G."/>
            <person name="Venter J.C."/>
            <person name="Wang Z."/>
            <person name="Woodage T."/>
            <person name="Zheng X.H."/>
            <person name="Zhong F."/>
        </authorList>
    </citation>
    <scope>NUCLEOTIDE SEQUENCE [LARGE SCALE GENOMIC DNA]</scope>
    <source>
        <strain>BN</strain>
        <strain evidence="2">Sprague-Dawley</strain>
    </source>
</reference>